<keyword evidence="2" id="KW-0547">Nucleotide-binding</keyword>
<organism evidence="14 15">
    <name type="scientific">Parabacteroides distasonis</name>
    <dbReference type="NCBI Taxonomy" id="823"/>
    <lineage>
        <taxon>Bacteria</taxon>
        <taxon>Pseudomonadati</taxon>
        <taxon>Bacteroidota</taxon>
        <taxon>Bacteroidia</taxon>
        <taxon>Bacteroidales</taxon>
        <taxon>Tannerellaceae</taxon>
        <taxon>Parabacteroides</taxon>
    </lineage>
</organism>
<dbReference type="Gene3D" id="3.40.50.300">
    <property type="entry name" value="P-loop containing nucleotide triphosphate hydrolases"/>
    <property type="match status" value="5"/>
</dbReference>
<dbReference type="Pfam" id="PF00271">
    <property type="entry name" value="Helicase_C"/>
    <property type="match status" value="1"/>
</dbReference>
<dbReference type="Gene3D" id="2.40.50.140">
    <property type="entry name" value="Nucleic acid-binding proteins"/>
    <property type="match status" value="2"/>
</dbReference>
<dbReference type="SUPFAM" id="SSF50249">
    <property type="entry name" value="Nucleic acid-binding proteins"/>
    <property type="match status" value="2"/>
</dbReference>
<dbReference type="PANTHER" id="PTHR13710:SF105">
    <property type="entry name" value="ATP-DEPENDENT DNA HELICASE Q1"/>
    <property type="match status" value="1"/>
</dbReference>
<reference evidence="14 15" key="1">
    <citation type="submission" date="2018-09" db="EMBL/GenBank/DDBJ databases">
        <title>Murine metabolic-syndrome-specific gut microbial biobank.</title>
        <authorList>
            <person name="Liu C."/>
        </authorList>
    </citation>
    <scope>NUCLEOTIDE SEQUENCE [LARGE SCALE GENOMIC DNA]</scope>
    <source>
        <strain evidence="14 15">8-P5</strain>
    </source>
</reference>
<gene>
    <name evidence="14" type="ORF">D7V78_15445</name>
</gene>
<dbReference type="Pfam" id="PF00580">
    <property type="entry name" value="UvrD-helicase"/>
    <property type="match status" value="2"/>
</dbReference>
<dbReference type="EC" id="5.6.2.4" evidence="10"/>
<evidence type="ECO:0000256" key="8">
    <source>
        <dbReference type="ARBA" id="ARBA00023235"/>
    </source>
</evidence>
<dbReference type="Pfam" id="PF13361">
    <property type="entry name" value="UvrD_C"/>
    <property type="match status" value="1"/>
</dbReference>
<evidence type="ECO:0000256" key="7">
    <source>
        <dbReference type="ARBA" id="ARBA00023187"/>
    </source>
</evidence>
<proteinExistence type="inferred from homology"/>
<dbReference type="GO" id="GO:0000724">
    <property type="term" value="P:double-strand break repair via homologous recombination"/>
    <property type="evidence" value="ECO:0007669"/>
    <property type="project" value="TreeGrafter"/>
</dbReference>
<dbReference type="Proteomes" id="UP000278164">
    <property type="component" value="Unassembled WGS sequence"/>
</dbReference>
<feature type="domain" description="Helicase ATP-binding" evidence="12">
    <location>
        <begin position="1428"/>
        <end position="1613"/>
    </location>
</feature>
<dbReference type="InterPro" id="IPR014001">
    <property type="entry name" value="Helicase_ATP-bd"/>
</dbReference>
<comment type="similarity">
    <text evidence="1">Belongs to the helicase family. RecQ subfamily.</text>
</comment>
<sequence>MATITLQQYANLKNASIDDILIYASRKGLFFPKAPEHVIDDSDLSRLEPSKSSVNSSASPYEESNAFTFEKFLDQNYAEANKGKMFKAIASKVLNYGVYVQFDGHIGFIKLDELAWGFHNDATRLIKEGDELDVVILEFKSNKIQLSRKQLLTDPLVENADKFPVGMVVEGTVVNTNKKLAYIDVGFGISADYKLTKEFKLTEGCKVSCVVTDINMSTHRMSVIVQEVTSQPTSTITVKKKTAPNAYEPIIGFVKFFDTKKDFGFILANNYGVSCNETEPNRIIGFYLTGSEWKSDSYPRDNEWVIFTPKSGRRGWSATDVKRISPDSHTLLKAFEYRGKFARIEGFDQKHDSYNINVINKVVSILAKDGVNQIIVNTLTDYIELSNADQRDAIIDELVSDKDTRNCLLNIVTSGIELSETEGTVSLRNKMISSVFEEDSYDTDVIVKLWNAGYDLADYFNELRYALNLWAESDSGKGCKFLDAIKLEGFQKLYLEEHLPLINDSLLLLLRKVFDEKNLPSTLKERILNARMTNSNLDLSDVQQLWTSGYDLSGYYDVVRTLIAKSLDGHRTELRTFLGTIKLEGLSVLYSSDTLGFSSNDFILFLRSVYGKKFAEYLAKAENLKDEYKVLCFLDIVDINLLNRISSWDAVAIWCNTLKPAQMLDFVKNYVAVANFENENFLEKLDAKLVVNAIKTAEETEQYQLLKVLPDNYARNLVIEEFVETKLYKQFVKEWWNTEKAEVPYVVFDLETDGETIKEFAFLKEDNMRSYESEDQLRSLGRALNRQDIVVGHNIKEWDLPILAKKGITTNQFVWDTLEIEILLNPCRYAYSLHTKHNAAEDTELTNELFWNQLYRLSKDKSLCDSLRDFLPAQINNILATLQQDIYAEYFKKTAKTSKQFFQELRSLDSEVEKKLKEIAKLGTVSNSDAERVLLIAPKSLWPRIAQYIPVQYPSDATEDYKEINREVLDEHPLNNKLWNCVLTRFCDICATPLFCNLAQYLRVENEGSSKITFTEDSLAEYLTKPKSNIDCIDIDSFSDKKIYDNKYARIFTIGAELQDRVHKCKEAKEWSFRELIDKECKLPMSMASSNIALLTDADKTKLGIVQSELTANVWAERQSNGNFAIYQNFQYQKYRNAFLTHFAPVMPELVPWKLKGQDVADSKLYMVKSQGTTSLDAPSFRVSPASTNRKAYWNYQMTLLAKIHEQNPLQPLIYIINDDKELGSVEEYARSCGYYVPATGSGFRKLEYIGTRSNGLVVITKEQFLAGIGNYRSDKAFCYVWDNMDIDRYLIMWDKLPFEGDYEDGAESDEDEKFKRTTARQCILAAWPIFEHYCALVMANHKDTNFYIIDPYFEDYSGLAKTCHARASVFTLWNNEEVYRESLEKAGLFFKDTRGIEEQLDSAYLKKVILDSWGYEDWREGQEPIVKHMLEKKGDCIISIPTGGGKSILFQGPALARAMTSNRLTLVVSPLRALIQDQVEELHAKGFVCNVDYLSGDRMQAETQQIYRRIQSGEIALLYITPERFRVRSFMDVLYQRLQMDRGLEYVVFDEAHCISQWGQDFRPDYRNAVQWCVDMKNSKNEFDIMVAMFSATVTTQVEQDFKSYFPDIVRLGQKPEEYNPIRKHISISFSVTKGKNKKDQGHDLTARVNAIKDYIEDNKIDFSKSCMLVFCRTHNECEDTAEALNELCKAAPEGSLLASCAEHISFFHAGLDSTQRSDIYRQFKNAEEDHVPEDERINILCATKAFGMGMDIPNVHYVVHYNPPAVLEDYLQEVGRAGRDKGMYEAAFPDRSQIPALCITSPDDFRHLKDLLVRSQMSWSDLTDCKDKILAFIRRFKTIEQVKLNPIVVPYNIWIKNEENGKFLDTTASRLAFHWLEHIGYVKLKYLDLAYFDMTISNREFPTQSQNSINLFGTSVGYGRRYQQTPSHEAAKLVFDYLKLHAEKLEENSLFPISEMRRSFKPYKLSFVKIMNAILDCMKCNLLTLNEQMRCELKARRYGETRYMVKHNQNIFALHIAMDGIRKLLSDCKIGVERELDMNEREYIQRHLMDEVNYDGLLKTETKKRRKKEETIIYMPWKDEHSNPPKGCVTKADTFKNDIQKRVAVGMFNILRYVPGVTFRIIKTEEDVLYHIMVKDERWKDFVDNMETDCLEWLRFITENTGAFCWAEKLLEMNFHDDGDKFGYFDKLLSVLEILSYIEHTPLMNTGIEVQATEFTESPIDEGIDEKSPMHDYRREFDTLEKVKKVRLTAMNIFSMLPSEKQSEYIRKYFMCRNYEDYLALVGDYAPENSNILNELTEEALKMEEDRLKGNQEQLSIYNQPRNVNVNVLAGPGSGKTHVLTLRCAKLIYKEHVVPSHILVLAYNRAVVVELRNRLDSLFTKLGLSRIGHLLHVHTFHALAKICMGGKLDNLPTELWEQHFLNFVRNDAAAFQAIFPQIEYVLVDEFQDITNPRLETLFAIHNLFPDAKFFTIGDINQSIYGFDRVPKDNCGRPISLTPEQYAQVLNPQPYYDRLNNALAPVQLGMFTNYRSYQKILDCAAIFIPEERKHNLPKSSAELMKHEPQEPYTIFTDASSAGSSWNEDLPSFVANVLQNNEKAKINGEDYKIFKTIAVFFRTNNEVYQGYALIRNTLPDGVRIRIQGASVCELWREREIYSLIDLLQKYPAIELESETGERMKIYLQKLMTDHPCWSQFYIDIAYTLVLNYLESIRTDEDVHTYGDLALYIMDVAGNDDGGHVYKIYDKFKNERILKEDKLTIILTTMHKVKGLEFDAVIITPSYIGLPLKLRRVYQPGQAIVIDDAADIEEERRLMFVAYTRAKKYLHVYKGDRECALEQSNIYTTDNQSEALIFEKEPGLDKYYLSYTTSDGMQQPGGCAEYIEKEVKIDDPVNIVRYFKDGKYYLYHNNHYIGRLSGGSRIAKMASKNNLACINGFFVSDISVWRLEDSEKADKKSGTDFTRNWQSKARGKGYVLIVQIAGIGQ</sequence>
<dbReference type="CDD" id="cd00164">
    <property type="entry name" value="S1_like"/>
    <property type="match status" value="2"/>
</dbReference>
<dbReference type="InterPro" id="IPR001650">
    <property type="entry name" value="Helicase_C-like"/>
</dbReference>
<evidence type="ECO:0000256" key="3">
    <source>
        <dbReference type="ARBA" id="ARBA00022801"/>
    </source>
</evidence>
<dbReference type="PROSITE" id="PS50126">
    <property type="entry name" value="S1"/>
    <property type="match status" value="1"/>
</dbReference>
<evidence type="ECO:0000256" key="4">
    <source>
        <dbReference type="ARBA" id="ARBA00022806"/>
    </source>
</evidence>
<dbReference type="Gene3D" id="3.30.420.10">
    <property type="entry name" value="Ribonuclease H-like superfamily/Ribonuclease H"/>
    <property type="match status" value="1"/>
</dbReference>
<accession>A0A3L7ZKT2</accession>
<dbReference type="SUPFAM" id="SSF53098">
    <property type="entry name" value="Ribonuclease H-like"/>
    <property type="match status" value="1"/>
</dbReference>
<dbReference type="CDD" id="cd17920">
    <property type="entry name" value="DEXHc_RecQ"/>
    <property type="match status" value="1"/>
</dbReference>
<dbReference type="InterPro" id="IPR012337">
    <property type="entry name" value="RNaseH-like_sf"/>
</dbReference>
<keyword evidence="4 14" id="KW-0347">Helicase</keyword>
<dbReference type="GO" id="GO:0016787">
    <property type="term" value="F:hydrolase activity"/>
    <property type="evidence" value="ECO:0007669"/>
    <property type="project" value="UniProtKB-KW"/>
</dbReference>
<dbReference type="InterPro" id="IPR014016">
    <property type="entry name" value="UvrD-like_ATP-bd"/>
</dbReference>
<keyword evidence="7" id="KW-0508">mRNA splicing</keyword>
<dbReference type="SUPFAM" id="SSF52540">
    <property type="entry name" value="P-loop containing nucleoside triphosphate hydrolases"/>
    <property type="match status" value="2"/>
</dbReference>
<dbReference type="InterPro" id="IPR027417">
    <property type="entry name" value="P-loop_NTPase"/>
</dbReference>
<evidence type="ECO:0000313" key="14">
    <source>
        <dbReference type="EMBL" id="RLT72495.1"/>
    </source>
</evidence>
<evidence type="ECO:0000313" key="15">
    <source>
        <dbReference type="Proteomes" id="UP000278164"/>
    </source>
</evidence>
<dbReference type="PROSITE" id="PS51194">
    <property type="entry name" value="HELICASE_CTER"/>
    <property type="match status" value="1"/>
</dbReference>
<keyword evidence="7" id="KW-0507">mRNA processing</keyword>
<dbReference type="PROSITE" id="PS51192">
    <property type="entry name" value="HELICASE_ATP_BIND_1"/>
    <property type="match status" value="1"/>
</dbReference>
<keyword evidence="3" id="KW-0378">Hydrolase</keyword>
<feature type="domain" description="Helicase C-terminal" evidence="13">
    <location>
        <begin position="1656"/>
        <end position="1835"/>
    </location>
</feature>
<comment type="catalytic activity">
    <reaction evidence="9">
        <text>Couples ATP hydrolysis with the unwinding of duplex DNA by translocating in the 3'-5' direction.</text>
        <dbReference type="EC" id="5.6.2.4"/>
    </reaction>
</comment>
<dbReference type="GO" id="GO:0003677">
    <property type="term" value="F:DNA binding"/>
    <property type="evidence" value="ECO:0007669"/>
    <property type="project" value="UniProtKB-KW"/>
</dbReference>
<evidence type="ECO:0000259" key="13">
    <source>
        <dbReference type="PROSITE" id="PS51194"/>
    </source>
</evidence>
<dbReference type="SMART" id="SM00487">
    <property type="entry name" value="DEXDc"/>
    <property type="match status" value="1"/>
</dbReference>
<dbReference type="Pfam" id="PF00575">
    <property type="entry name" value="S1"/>
    <property type="match status" value="1"/>
</dbReference>
<dbReference type="EMBL" id="RAYI01000035">
    <property type="protein sequence ID" value="RLT72495.1"/>
    <property type="molecule type" value="Genomic_DNA"/>
</dbReference>
<dbReference type="GO" id="GO:0009378">
    <property type="term" value="F:four-way junction helicase activity"/>
    <property type="evidence" value="ECO:0007669"/>
    <property type="project" value="TreeGrafter"/>
</dbReference>
<dbReference type="InterPro" id="IPR003029">
    <property type="entry name" value="S1_domain"/>
</dbReference>
<dbReference type="RefSeq" id="WP_121736954.1">
    <property type="nucleotide sequence ID" value="NZ_QXXG01000002.1"/>
</dbReference>
<dbReference type="GO" id="GO:0043138">
    <property type="term" value="F:3'-5' DNA helicase activity"/>
    <property type="evidence" value="ECO:0007669"/>
    <property type="project" value="UniProtKB-EC"/>
</dbReference>
<dbReference type="GO" id="GO:0008380">
    <property type="term" value="P:RNA splicing"/>
    <property type="evidence" value="ECO:0007669"/>
    <property type="project" value="UniProtKB-KW"/>
</dbReference>
<evidence type="ECO:0000256" key="10">
    <source>
        <dbReference type="ARBA" id="ARBA00034808"/>
    </source>
</evidence>
<dbReference type="InterPro" id="IPR012340">
    <property type="entry name" value="NA-bd_OB-fold"/>
</dbReference>
<dbReference type="InterPro" id="IPR011545">
    <property type="entry name" value="DEAD/DEAH_box_helicase_dom"/>
</dbReference>
<dbReference type="Pfam" id="PF00270">
    <property type="entry name" value="DEAD"/>
    <property type="match status" value="1"/>
</dbReference>
<evidence type="ECO:0000256" key="5">
    <source>
        <dbReference type="ARBA" id="ARBA00022840"/>
    </source>
</evidence>
<evidence type="ECO:0000256" key="1">
    <source>
        <dbReference type="ARBA" id="ARBA00005446"/>
    </source>
</evidence>
<dbReference type="GO" id="GO:0005524">
    <property type="term" value="F:ATP binding"/>
    <property type="evidence" value="ECO:0007669"/>
    <property type="project" value="UniProtKB-KW"/>
</dbReference>
<dbReference type="SMART" id="SM00490">
    <property type="entry name" value="HELICc"/>
    <property type="match status" value="1"/>
</dbReference>
<feature type="domain" description="S1 motif" evidence="11">
    <location>
        <begin position="83"/>
        <end position="149"/>
    </location>
</feature>
<dbReference type="CDD" id="cd17932">
    <property type="entry name" value="DEXQc_UvrD"/>
    <property type="match status" value="1"/>
</dbReference>
<dbReference type="PANTHER" id="PTHR13710">
    <property type="entry name" value="DNA HELICASE RECQ FAMILY MEMBER"/>
    <property type="match status" value="1"/>
</dbReference>
<evidence type="ECO:0000256" key="9">
    <source>
        <dbReference type="ARBA" id="ARBA00034617"/>
    </source>
</evidence>
<name>A0A3L7ZKT2_PARDI</name>
<dbReference type="OrthoDB" id="9763310at2"/>
<keyword evidence="8" id="KW-0413">Isomerase</keyword>
<comment type="caution">
    <text evidence="14">The sequence shown here is derived from an EMBL/GenBank/DDBJ whole genome shotgun (WGS) entry which is preliminary data.</text>
</comment>
<dbReference type="InterPro" id="IPR014017">
    <property type="entry name" value="DNA_helicase_UvrD-like_C"/>
</dbReference>
<protein>
    <recommendedName>
        <fullName evidence="10">DNA 3'-5' helicase</fullName>
        <ecNumber evidence="10">5.6.2.4</ecNumber>
    </recommendedName>
</protein>
<evidence type="ECO:0000256" key="6">
    <source>
        <dbReference type="ARBA" id="ARBA00023125"/>
    </source>
</evidence>
<evidence type="ECO:0000259" key="11">
    <source>
        <dbReference type="PROSITE" id="PS50126"/>
    </source>
</evidence>
<dbReference type="SMART" id="SM00316">
    <property type="entry name" value="S1"/>
    <property type="match status" value="2"/>
</dbReference>
<evidence type="ECO:0000256" key="2">
    <source>
        <dbReference type="ARBA" id="ARBA00022741"/>
    </source>
</evidence>
<evidence type="ECO:0000259" key="12">
    <source>
        <dbReference type="PROSITE" id="PS51192"/>
    </source>
</evidence>
<keyword evidence="6" id="KW-0238">DNA-binding</keyword>
<keyword evidence="5" id="KW-0067">ATP-binding</keyword>
<dbReference type="GO" id="GO:0005737">
    <property type="term" value="C:cytoplasm"/>
    <property type="evidence" value="ECO:0007669"/>
    <property type="project" value="TreeGrafter"/>
</dbReference>
<dbReference type="InterPro" id="IPR036397">
    <property type="entry name" value="RNaseH_sf"/>
</dbReference>
<dbReference type="GO" id="GO:0005694">
    <property type="term" value="C:chromosome"/>
    <property type="evidence" value="ECO:0007669"/>
    <property type="project" value="TreeGrafter"/>
</dbReference>